<keyword evidence="4 7" id="KW-1133">Transmembrane helix</keyword>
<evidence type="ECO:0000256" key="5">
    <source>
        <dbReference type="ARBA" id="ARBA00023098"/>
    </source>
</evidence>
<dbReference type="KEGG" id="som:SOMG_03343"/>
<keyword evidence="3" id="KW-0256">Endoplasmic reticulum</keyword>
<dbReference type="InterPro" id="IPR009617">
    <property type="entry name" value="Seipin"/>
</dbReference>
<evidence type="ECO:0000256" key="1">
    <source>
        <dbReference type="ARBA" id="ARBA00004477"/>
    </source>
</evidence>
<evidence type="ECO:0000256" key="2">
    <source>
        <dbReference type="ARBA" id="ARBA00022692"/>
    </source>
</evidence>
<dbReference type="GO" id="GO:0006629">
    <property type="term" value="P:lipid metabolic process"/>
    <property type="evidence" value="ECO:0007669"/>
    <property type="project" value="UniProtKB-KW"/>
</dbReference>
<reference evidence="8 9" key="1">
    <citation type="journal article" date="2023" name="G3 (Bethesda)">
        <title>A high-quality reference genome for the fission yeast Schizosaccharomyces osmophilus.</title>
        <authorList>
            <person name="Jia G.S."/>
            <person name="Zhang W.C."/>
            <person name="Liang Y."/>
            <person name="Liu X.H."/>
            <person name="Rhind N."/>
            <person name="Pidoux A."/>
            <person name="Brysch-Herzberg M."/>
            <person name="Du L.L."/>
        </authorList>
    </citation>
    <scope>NUCLEOTIDE SEQUENCE [LARGE SCALE GENOMIC DNA]</scope>
    <source>
        <strain evidence="8 9">CBS 15793</strain>
    </source>
</reference>
<feature type="transmembrane region" description="Helical" evidence="7">
    <location>
        <begin position="12"/>
        <end position="35"/>
    </location>
</feature>
<evidence type="ECO:0000313" key="8">
    <source>
        <dbReference type="EMBL" id="WBW74416.1"/>
    </source>
</evidence>
<keyword evidence="9" id="KW-1185">Reference proteome</keyword>
<organism evidence="8 9">
    <name type="scientific">Schizosaccharomyces osmophilus</name>
    <dbReference type="NCBI Taxonomy" id="2545709"/>
    <lineage>
        <taxon>Eukaryota</taxon>
        <taxon>Fungi</taxon>
        <taxon>Dikarya</taxon>
        <taxon>Ascomycota</taxon>
        <taxon>Taphrinomycotina</taxon>
        <taxon>Schizosaccharomycetes</taxon>
        <taxon>Schizosaccharomycetales</taxon>
        <taxon>Schizosaccharomycetaceae</taxon>
        <taxon>Schizosaccharomyces</taxon>
    </lineage>
</organism>
<dbReference type="GO" id="GO:0005789">
    <property type="term" value="C:endoplasmic reticulum membrane"/>
    <property type="evidence" value="ECO:0007669"/>
    <property type="project" value="UniProtKB-SubCell"/>
</dbReference>
<dbReference type="GeneID" id="80876823"/>
<dbReference type="AlphaFoldDB" id="A0AAF0AW98"/>
<evidence type="ECO:0000256" key="7">
    <source>
        <dbReference type="SAM" id="Phobius"/>
    </source>
</evidence>
<accession>A0AAF0AW98</accession>
<dbReference type="Proteomes" id="UP001212411">
    <property type="component" value="Chromosome 2"/>
</dbReference>
<evidence type="ECO:0000256" key="3">
    <source>
        <dbReference type="ARBA" id="ARBA00022824"/>
    </source>
</evidence>
<evidence type="ECO:0000256" key="4">
    <source>
        <dbReference type="ARBA" id="ARBA00022989"/>
    </source>
</evidence>
<dbReference type="PANTHER" id="PTHR21212:SF0">
    <property type="entry name" value="SEIPIN"/>
    <property type="match status" value="1"/>
</dbReference>
<keyword evidence="2 7" id="KW-0812">Transmembrane</keyword>
<dbReference type="Pfam" id="PF06775">
    <property type="entry name" value="Seipin"/>
    <property type="match status" value="1"/>
</dbReference>
<name>A0AAF0AW98_9SCHI</name>
<proteinExistence type="predicted"/>
<evidence type="ECO:0000313" key="9">
    <source>
        <dbReference type="Proteomes" id="UP001212411"/>
    </source>
</evidence>
<feature type="transmembrane region" description="Helical" evidence="7">
    <location>
        <begin position="218"/>
        <end position="243"/>
    </location>
</feature>
<keyword evidence="5" id="KW-0443">Lipid metabolism</keyword>
<dbReference type="RefSeq" id="XP_056038659.1">
    <property type="nucleotide sequence ID" value="XM_056182134.1"/>
</dbReference>
<comment type="subcellular location">
    <subcellularLocation>
        <location evidence="1">Endoplasmic reticulum membrane</location>
        <topology evidence="1">Multi-pass membrane protein</topology>
    </subcellularLocation>
</comment>
<dbReference type="EMBL" id="CP115612">
    <property type="protein sequence ID" value="WBW74416.1"/>
    <property type="molecule type" value="Genomic_DNA"/>
</dbReference>
<sequence length="255" mass="29473">MKAWLWPFIGGLKLFICILVVVLFSIPSLVSYIIFYDTVIPHAVVQYPVYFNYTTGCEYPYAKVNLDHFSIDPRLPGTSILQLSIPRSQRNRNVGNFMVSVDFHGRTEQTTLKSVSRTVLFPYYSTIHEYMKLVLCFPFYLTGILDERETVSVKLLESEMFGNHRSAINTLSSRFYVADTPKSASIRIFSKDIEFYEVTLAFASKLHGMRWFMYTHKVTAFFVFTALFYFTGISTTFITYLIISTTSKSRNRVAQ</sequence>
<dbReference type="GO" id="GO:0140042">
    <property type="term" value="P:lipid droplet formation"/>
    <property type="evidence" value="ECO:0007669"/>
    <property type="project" value="UniProtKB-ARBA"/>
</dbReference>
<keyword evidence="6 7" id="KW-0472">Membrane</keyword>
<gene>
    <name evidence="8" type="primary">sei1</name>
    <name evidence="8" type="ORF">SOMG_03343</name>
</gene>
<protein>
    <submittedName>
        <fullName evidence="8">ER-associated lipid droplet biogenesis protein, seipin Sei1</fullName>
    </submittedName>
</protein>
<evidence type="ECO:0000256" key="6">
    <source>
        <dbReference type="ARBA" id="ARBA00023136"/>
    </source>
</evidence>
<dbReference type="PANTHER" id="PTHR21212">
    <property type="entry name" value="BERNARDINELLI-SEIP CONGENITAL LIPODYSTROPHY 2 HOMOLOG BSCL2 PROTEIN"/>
    <property type="match status" value="1"/>
</dbReference>
<dbReference type="CDD" id="cd23995">
    <property type="entry name" value="Seipin_BSCL2_like"/>
    <property type="match status" value="1"/>
</dbReference>